<reference evidence="11" key="2">
    <citation type="submission" date="2023-04" db="EMBL/GenBank/DDBJ databases">
        <authorList>
            <person name="Bruccoleri R.E."/>
            <person name="Oakeley E.J."/>
            <person name="Faust A.-M."/>
            <person name="Dessus-Babus S."/>
            <person name="Altorfer M."/>
            <person name="Burckhardt D."/>
            <person name="Oertli M."/>
            <person name="Naumann U."/>
            <person name="Petersen F."/>
            <person name="Wong J."/>
        </authorList>
    </citation>
    <scope>NUCLEOTIDE SEQUENCE</scope>
    <source>
        <strain evidence="11">GSM-AAB239-AS_SAM_17_03QT</strain>
        <tissue evidence="11">Leaf</tissue>
    </source>
</reference>
<keyword evidence="2" id="KW-0433">Leucine-rich repeat</keyword>
<dbReference type="GO" id="GO:0016020">
    <property type="term" value="C:membrane"/>
    <property type="evidence" value="ECO:0007669"/>
    <property type="project" value="UniProtKB-SubCell"/>
</dbReference>
<keyword evidence="3" id="KW-0812">Transmembrane</keyword>
<keyword evidence="4 9" id="KW-0732">Signal</keyword>
<keyword evidence="11" id="KW-0675">Receptor</keyword>
<sequence>MAGLLLKLLPLLSMVASASSLMQVNIDCGASSPHTDKHGIKWLADTSYIDSGEMLVVRNASTTSEEAMKTLRAFTSRKNKYCYNIDIMKGGGQILVRVSFNYGDYDGRSSPPTVELMFDANSCGAIQTSLDGEVYYEGVYVATDDMVSVCVGQSSALGGDPFVSAIQVWELDADMYPDYDKTSAALVLFKRVAYGASNDVRYPDDTYDRIWSAAAVSDSLTVLTSDATTIGTNISERPPLKVLQTAVATPDPSSFLIISTDLPATAVPAYINMYFAEPTKPSSSADGRSISVFVDGEQVGDTKTLKYASVMEFYLVNATASSSTEITVRAAPGSALPPIINALEVFGVSDWLTNGTDVADAPGLAALMSQFKELQDWGGDPCLPTSYNWDWVGCSSDDTPRITALYLSGYGLSGELPDFSSLEALEIVEMQNNSISGGIPKYLGSMPNLKELNLADNSLSGPIPSSIANNNRIKLTTDGNSKLCAAGQSCETISTPSTDPGSTTSTPSTAPGSTTKRPRTSSARKKQSSLDLMLGLAISLAFFFTIWF</sequence>
<dbReference type="Gene3D" id="3.80.10.10">
    <property type="entry name" value="Ribonuclease Inhibitor"/>
    <property type="match status" value="1"/>
</dbReference>
<dbReference type="FunFam" id="3.80.10.10:FF:000129">
    <property type="entry name" value="Leucine-rich repeat receptor-like kinase"/>
    <property type="match status" value="1"/>
</dbReference>
<evidence type="ECO:0000256" key="1">
    <source>
        <dbReference type="ARBA" id="ARBA00004167"/>
    </source>
</evidence>
<dbReference type="InterPro" id="IPR032675">
    <property type="entry name" value="LRR_dom_sf"/>
</dbReference>
<feature type="compositionally biased region" description="Low complexity" evidence="8">
    <location>
        <begin position="492"/>
        <end position="515"/>
    </location>
</feature>
<evidence type="ECO:0000256" key="8">
    <source>
        <dbReference type="SAM" id="MobiDB-lite"/>
    </source>
</evidence>
<dbReference type="GO" id="GO:0016301">
    <property type="term" value="F:kinase activity"/>
    <property type="evidence" value="ECO:0007669"/>
    <property type="project" value="UniProtKB-KW"/>
</dbReference>
<proteinExistence type="predicted"/>
<gene>
    <name evidence="11" type="ORF">M6B38_339910</name>
</gene>
<dbReference type="PANTHER" id="PTHR45631">
    <property type="entry name" value="OS07G0107800 PROTEIN-RELATED"/>
    <property type="match status" value="1"/>
</dbReference>
<dbReference type="SUPFAM" id="SSF52058">
    <property type="entry name" value="L domain-like"/>
    <property type="match status" value="1"/>
</dbReference>
<dbReference type="InterPro" id="IPR001611">
    <property type="entry name" value="Leu-rich_rpt"/>
</dbReference>
<dbReference type="Proteomes" id="UP001140949">
    <property type="component" value="Unassembled WGS sequence"/>
</dbReference>
<keyword evidence="7" id="KW-0472">Membrane</keyword>
<dbReference type="AlphaFoldDB" id="A0AAX6GY23"/>
<keyword evidence="6" id="KW-1133">Transmembrane helix</keyword>
<dbReference type="PANTHER" id="PTHR45631:SF44">
    <property type="entry name" value="CARBOHYDRATE-BINDING PROTEIN OF THE ER PROTEIN"/>
    <property type="match status" value="1"/>
</dbReference>
<evidence type="ECO:0000256" key="9">
    <source>
        <dbReference type="SAM" id="SignalP"/>
    </source>
</evidence>
<name>A0AAX6GY23_IRIPA</name>
<evidence type="ECO:0000313" key="12">
    <source>
        <dbReference type="Proteomes" id="UP001140949"/>
    </source>
</evidence>
<evidence type="ECO:0000313" key="11">
    <source>
        <dbReference type="EMBL" id="KAJ6833432.1"/>
    </source>
</evidence>
<comment type="caution">
    <text evidence="11">The sequence shown here is derived from an EMBL/GenBank/DDBJ whole genome shotgun (WGS) entry which is preliminary data.</text>
</comment>
<keyword evidence="11" id="KW-0808">Transferase</keyword>
<reference evidence="11" key="1">
    <citation type="journal article" date="2023" name="GigaByte">
        <title>Genome assembly of the bearded iris, Iris pallida Lam.</title>
        <authorList>
            <person name="Bruccoleri R.E."/>
            <person name="Oakeley E.J."/>
            <person name="Faust A.M.E."/>
            <person name="Altorfer M."/>
            <person name="Dessus-Babus S."/>
            <person name="Burckhardt D."/>
            <person name="Oertli M."/>
            <person name="Naumann U."/>
            <person name="Petersen F."/>
            <person name="Wong J."/>
        </authorList>
    </citation>
    <scope>NUCLEOTIDE SEQUENCE</scope>
    <source>
        <strain evidence="11">GSM-AAB239-AS_SAM_17_03QT</strain>
    </source>
</reference>
<evidence type="ECO:0000256" key="2">
    <source>
        <dbReference type="ARBA" id="ARBA00022614"/>
    </source>
</evidence>
<evidence type="ECO:0000256" key="5">
    <source>
        <dbReference type="ARBA" id="ARBA00022737"/>
    </source>
</evidence>
<keyword evidence="12" id="KW-1185">Reference proteome</keyword>
<evidence type="ECO:0000256" key="4">
    <source>
        <dbReference type="ARBA" id="ARBA00022729"/>
    </source>
</evidence>
<accession>A0AAX6GY23</accession>
<dbReference type="EMBL" id="JANAVB010015000">
    <property type="protein sequence ID" value="KAJ6833432.1"/>
    <property type="molecule type" value="Genomic_DNA"/>
</dbReference>
<keyword evidence="5" id="KW-0677">Repeat</keyword>
<dbReference type="InterPro" id="IPR024788">
    <property type="entry name" value="Malectin-like_Carb-bd_dom"/>
</dbReference>
<feature type="signal peptide" evidence="9">
    <location>
        <begin position="1"/>
        <end position="18"/>
    </location>
</feature>
<organism evidence="11 12">
    <name type="scientific">Iris pallida</name>
    <name type="common">Sweet iris</name>
    <dbReference type="NCBI Taxonomy" id="29817"/>
    <lineage>
        <taxon>Eukaryota</taxon>
        <taxon>Viridiplantae</taxon>
        <taxon>Streptophyta</taxon>
        <taxon>Embryophyta</taxon>
        <taxon>Tracheophyta</taxon>
        <taxon>Spermatophyta</taxon>
        <taxon>Magnoliopsida</taxon>
        <taxon>Liliopsida</taxon>
        <taxon>Asparagales</taxon>
        <taxon>Iridaceae</taxon>
        <taxon>Iridoideae</taxon>
        <taxon>Irideae</taxon>
        <taxon>Iris</taxon>
    </lineage>
</organism>
<evidence type="ECO:0000256" key="3">
    <source>
        <dbReference type="ARBA" id="ARBA00022692"/>
    </source>
</evidence>
<dbReference type="Pfam" id="PF00560">
    <property type="entry name" value="LRR_1"/>
    <property type="match status" value="1"/>
</dbReference>
<feature type="compositionally biased region" description="Basic residues" evidence="8">
    <location>
        <begin position="516"/>
        <end position="526"/>
    </location>
</feature>
<feature type="domain" description="Malectin-like" evidence="10">
    <location>
        <begin position="26"/>
        <end position="347"/>
    </location>
</feature>
<evidence type="ECO:0000259" key="10">
    <source>
        <dbReference type="Pfam" id="PF12819"/>
    </source>
</evidence>
<feature type="chain" id="PRO_5043635091" evidence="9">
    <location>
        <begin position="19"/>
        <end position="548"/>
    </location>
</feature>
<protein>
    <submittedName>
        <fullName evidence="11">Leucine-rich repeat receptor-like protein kinase</fullName>
    </submittedName>
</protein>
<dbReference type="Pfam" id="PF12819">
    <property type="entry name" value="Malectin_like"/>
    <property type="match status" value="1"/>
</dbReference>
<comment type="subcellular location">
    <subcellularLocation>
        <location evidence="1">Membrane</location>
        <topology evidence="1">Single-pass membrane protein</topology>
    </subcellularLocation>
</comment>
<feature type="region of interest" description="Disordered" evidence="8">
    <location>
        <begin position="492"/>
        <end position="526"/>
    </location>
</feature>
<evidence type="ECO:0000256" key="6">
    <source>
        <dbReference type="ARBA" id="ARBA00022989"/>
    </source>
</evidence>
<evidence type="ECO:0000256" key="7">
    <source>
        <dbReference type="ARBA" id="ARBA00023136"/>
    </source>
</evidence>
<keyword evidence="11" id="KW-0418">Kinase</keyword>